<evidence type="ECO:0000313" key="2">
    <source>
        <dbReference type="Proteomes" id="UP000006853"/>
    </source>
</evidence>
<name>A0A1G4KP75_KOMPC</name>
<protein>
    <submittedName>
        <fullName evidence="1">Uncharacterized protein</fullName>
    </submittedName>
</protein>
<reference evidence="1 2" key="2">
    <citation type="journal article" date="2016" name="FEMS Yeast Res.">
        <title>Curation of the genome annotation of Pichia pastoris (Komagataella phaffii) CBS7435 from gene level to protein function.</title>
        <authorList>
            <person name="Valli M."/>
            <person name="Tatto N.E."/>
            <person name="Peymann A."/>
            <person name="Gruber C."/>
            <person name="Landes N."/>
            <person name="Ekker H."/>
            <person name="Thallinger G.G."/>
            <person name="Mattanovich D."/>
            <person name="Gasser B."/>
            <person name="Graf A.B."/>
        </authorList>
    </citation>
    <scope>GENOME REANNOTATION</scope>
    <source>
        <strain evidence="1 2">ATCC 76273 / CBS 7435 / CECT 11047 / NRRL Y-11430 / Wegner 21-1</strain>
    </source>
</reference>
<keyword evidence="2" id="KW-1185">Reference proteome</keyword>
<dbReference type="EMBL" id="FR839628">
    <property type="protein sequence ID" value="SCV11804.1"/>
    <property type="molecule type" value="Genomic_DNA"/>
</dbReference>
<evidence type="ECO:0000313" key="1">
    <source>
        <dbReference type="EMBL" id="SCV11804.1"/>
    </source>
</evidence>
<dbReference type="AlphaFoldDB" id="A0A1G4KP75"/>
<sequence>MKTQIKGQHHQLGQLLGIFCISICNSHQRHPDNKSVIVKSPSKLLGSRKVFLKIGGKLHKILISRVKTIVGCIDYFDKIGFFRDIPDRSVDQYTSTILIW</sequence>
<gene>
    <name evidence="1" type="ordered locus">PP7435_Chr1-2071</name>
</gene>
<accession>A0A1G4KP75</accession>
<reference evidence="1 2" key="1">
    <citation type="journal article" date="2011" name="J. Biotechnol.">
        <title>High-quality genome sequence of Pichia pastoris CBS7435.</title>
        <authorList>
            <person name="Kuberl A."/>
            <person name="Schneider J."/>
            <person name="Thallinger G.G."/>
            <person name="Anderl I."/>
            <person name="Wibberg D."/>
            <person name="Hajek T."/>
            <person name="Jaenicke S."/>
            <person name="Brinkrolf K."/>
            <person name="Goesmann A."/>
            <person name="Szczepanowski R."/>
            <person name="Puhler A."/>
            <person name="Schwab H."/>
            <person name="Glieder A."/>
            <person name="Pichler H."/>
        </authorList>
    </citation>
    <scope>NUCLEOTIDE SEQUENCE [LARGE SCALE GENOMIC DNA]</scope>
    <source>
        <strain evidence="2">ATCC 76273 / CBS 7435 / CECT 11047 / NRRL Y-11430 / Wegner 21-1</strain>
    </source>
</reference>
<dbReference type="Proteomes" id="UP000006853">
    <property type="component" value="Chromosome 1"/>
</dbReference>
<proteinExistence type="predicted"/>
<organism evidence="1 2">
    <name type="scientific">Komagataella phaffii (strain ATCC 76273 / CBS 7435 / CECT 11047 / NRRL Y-11430 / Wegner 21-1)</name>
    <name type="common">Yeast</name>
    <name type="synonym">Pichia pastoris</name>
    <dbReference type="NCBI Taxonomy" id="981350"/>
    <lineage>
        <taxon>Eukaryota</taxon>
        <taxon>Fungi</taxon>
        <taxon>Dikarya</taxon>
        <taxon>Ascomycota</taxon>
        <taxon>Saccharomycotina</taxon>
        <taxon>Pichiomycetes</taxon>
        <taxon>Pichiales</taxon>
        <taxon>Pichiaceae</taxon>
        <taxon>Komagataella</taxon>
    </lineage>
</organism>